<evidence type="ECO:0000313" key="2">
    <source>
        <dbReference type="EMBL" id="KAK4233295.1"/>
    </source>
</evidence>
<reference evidence="2" key="1">
    <citation type="journal article" date="2023" name="Mol. Phylogenet. Evol.">
        <title>Genome-scale phylogeny and comparative genomics of the fungal order Sordariales.</title>
        <authorList>
            <person name="Hensen N."/>
            <person name="Bonometti L."/>
            <person name="Westerberg I."/>
            <person name="Brannstrom I.O."/>
            <person name="Guillou S."/>
            <person name="Cros-Aarteil S."/>
            <person name="Calhoun S."/>
            <person name="Haridas S."/>
            <person name="Kuo A."/>
            <person name="Mondo S."/>
            <person name="Pangilinan J."/>
            <person name="Riley R."/>
            <person name="LaButti K."/>
            <person name="Andreopoulos B."/>
            <person name="Lipzen A."/>
            <person name="Chen C."/>
            <person name="Yan M."/>
            <person name="Daum C."/>
            <person name="Ng V."/>
            <person name="Clum A."/>
            <person name="Steindorff A."/>
            <person name="Ohm R.A."/>
            <person name="Martin F."/>
            <person name="Silar P."/>
            <person name="Natvig D.O."/>
            <person name="Lalanne C."/>
            <person name="Gautier V."/>
            <person name="Ament-Velasquez S.L."/>
            <person name="Kruys A."/>
            <person name="Hutchinson M.I."/>
            <person name="Powell A.J."/>
            <person name="Barry K."/>
            <person name="Miller A.N."/>
            <person name="Grigoriev I.V."/>
            <person name="Debuchy R."/>
            <person name="Gladieux P."/>
            <person name="Hiltunen Thoren M."/>
            <person name="Johannesson H."/>
        </authorList>
    </citation>
    <scope>NUCLEOTIDE SEQUENCE</scope>
    <source>
        <strain evidence="2">CBS 532.94</strain>
    </source>
</reference>
<feature type="compositionally biased region" description="Polar residues" evidence="1">
    <location>
        <begin position="20"/>
        <end position="39"/>
    </location>
</feature>
<comment type="caution">
    <text evidence="2">The sequence shown here is derived from an EMBL/GenBank/DDBJ whole genome shotgun (WGS) entry which is preliminary data.</text>
</comment>
<feature type="region of interest" description="Disordered" evidence="1">
    <location>
        <begin position="62"/>
        <end position="81"/>
    </location>
</feature>
<gene>
    <name evidence="2" type="ORF">C8A03DRAFT_39009</name>
</gene>
<evidence type="ECO:0000256" key="1">
    <source>
        <dbReference type="SAM" id="MobiDB-lite"/>
    </source>
</evidence>
<accession>A0AAN7C130</accession>
<name>A0AAN7C130_9PEZI</name>
<feature type="region of interest" description="Disordered" evidence="1">
    <location>
        <begin position="1"/>
        <end position="56"/>
    </location>
</feature>
<organism evidence="2 3">
    <name type="scientific">Achaetomium macrosporum</name>
    <dbReference type="NCBI Taxonomy" id="79813"/>
    <lineage>
        <taxon>Eukaryota</taxon>
        <taxon>Fungi</taxon>
        <taxon>Dikarya</taxon>
        <taxon>Ascomycota</taxon>
        <taxon>Pezizomycotina</taxon>
        <taxon>Sordariomycetes</taxon>
        <taxon>Sordariomycetidae</taxon>
        <taxon>Sordariales</taxon>
        <taxon>Chaetomiaceae</taxon>
        <taxon>Achaetomium</taxon>
    </lineage>
</organism>
<keyword evidence="3" id="KW-1185">Reference proteome</keyword>
<reference evidence="2" key="2">
    <citation type="submission" date="2023-05" db="EMBL/GenBank/DDBJ databases">
        <authorList>
            <consortium name="Lawrence Berkeley National Laboratory"/>
            <person name="Steindorff A."/>
            <person name="Hensen N."/>
            <person name="Bonometti L."/>
            <person name="Westerberg I."/>
            <person name="Brannstrom I.O."/>
            <person name="Guillou S."/>
            <person name="Cros-Aarteil S."/>
            <person name="Calhoun S."/>
            <person name="Haridas S."/>
            <person name="Kuo A."/>
            <person name="Mondo S."/>
            <person name="Pangilinan J."/>
            <person name="Riley R."/>
            <person name="Labutti K."/>
            <person name="Andreopoulos B."/>
            <person name="Lipzen A."/>
            <person name="Chen C."/>
            <person name="Yanf M."/>
            <person name="Daum C."/>
            <person name="Ng V."/>
            <person name="Clum A."/>
            <person name="Ohm R."/>
            <person name="Martin F."/>
            <person name="Silar P."/>
            <person name="Natvig D."/>
            <person name="Lalanne C."/>
            <person name="Gautier V."/>
            <person name="Ament-Velasquez S.L."/>
            <person name="Kruys A."/>
            <person name="Hutchinson M.I."/>
            <person name="Powell A.J."/>
            <person name="Barry K."/>
            <person name="Miller A.N."/>
            <person name="Grigoriev I.V."/>
            <person name="Debuchy R."/>
            <person name="Gladieux P."/>
            <person name="Thoren M.H."/>
            <person name="Johannesson H."/>
        </authorList>
    </citation>
    <scope>NUCLEOTIDE SEQUENCE</scope>
    <source>
        <strain evidence="2">CBS 532.94</strain>
    </source>
</reference>
<evidence type="ECO:0000313" key="3">
    <source>
        <dbReference type="Proteomes" id="UP001303760"/>
    </source>
</evidence>
<protein>
    <submittedName>
        <fullName evidence="2">Uncharacterized protein</fullName>
    </submittedName>
</protein>
<proteinExistence type="predicted"/>
<dbReference type="AlphaFoldDB" id="A0AAN7C130"/>
<feature type="non-terminal residue" evidence="2">
    <location>
        <position position="81"/>
    </location>
</feature>
<dbReference type="EMBL" id="MU860596">
    <property type="protein sequence ID" value="KAK4233295.1"/>
    <property type="molecule type" value="Genomic_DNA"/>
</dbReference>
<feature type="compositionally biased region" description="Basic residues" evidence="1">
    <location>
        <begin position="1"/>
        <end position="10"/>
    </location>
</feature>
<feature type="compositionally biased region" description="Basic and acidic residues" evidence="1">
    <location>
        <begin position="71"/>
        <end position="81"/>
    </location>
</feature>
<dbReference type="Proteomes" id="UP001303760">
    <property type="component" value="Unassembled WGS sequence"/>
</dbReference>
<sequence>MPARRPRKVSRAAAGPSLPTLVQSSHSTPLSSAYPSTYASEAEFDPEDDPSMIPIHTLTLSDPADALGDVAVREEQETRKA</sequence>